<feature type="compositionally biased region" description="Basic and acidic residues" evidence="12">
    <location>
        <begin position="1131"/>
        <end position="1146"/>
    </location>
</feature>
<evidence type="ECO:0000256" key="5">
    <source>
        <dbReference type="ARBA" id="ARBA00022692"/>
    </source>
</evidence>
<feature type="compositionally biased region" description="Acidic residues" evidence="12">
    <location>
        <begin position="1147"/>
        <end position="1164"/>
    </location>
</feature>
<feature type="region of interest" description="Disordered" evidence="12">
    <location>
        <begin position="1"/>
        <end position="31"/>
    </location>
</feature>
<dbReference type="OrthoDB" id="10264956at2759"/>
<dbReference type="GO" id="GO:0000139">
    <property type="term" value="C:Golgi membrane"/>
    <property type="evidence" value="ECO:0007669"/>
    <property type="project" value="UniProtKB-SubCell"/>
</dbReference>
<dbReference type="EMBL" id="FO082278">
    <property type="protein sequence ID" value="CCO14653.1"/>
    <property type="molecule type" value="Genomic_DNA"/>
</dbReference>
<dbReference type="InterPro" id="IPR001675">
    <property type="entry name" value="Glyco_trans_29"/>
</dbReference>
<dbReference type="PANTHER" id="PTHR11987:SF36">
    <property type="entry name" value="SIA-ALPHA-2,3-GAL-BETA-1,4-GLCNAC-R:ALPHA 2,8-SIALYLTRANSFERASE"/>
    <property type="match status" value="1"/>
</dbReference>
<evidence type="ECO:0000313" key="14">
    <source>
        <dbReference type="Proteomes" id="UP000198341"/>
    </source>
</evidence>
<feature type="compositionally biased region" description="Acidic residues" evidence="12">
    <location>
        <begin position="149"/>
        <end position="159"/>
    </location>
</feature>
<feature type="region of interest" description="Disordered" evidence="12">
    <location>
        <begin position="142"/>
        <end position="179"/>
    </location>
</feature>
<proteinExistence type="inferred from homology"/>
<dbReference type="GeneID" id="19018018"/>
<dbReference type="InterPro" id="IPR038578">
    <property type="entry name" value="GT29-like_sf"/>
</dbReference>
<organism evidence="13 14">
    <name type="scientific">Bathycoccus prasinos</name>
    <dbReference type="NCBI Taxonomy" id="41875"/>
    <lineage>
        <taxon>Eukaryota</taxon>
        <taxon>Viridiplantae</taxon>
        <taxon>Chlorophyta</taxon>
        <taxon>Mamiellophyceae</taxon>
        <taxon>Mamiellales</taxon>
        <taxon>Bathycoccaceae</taxon>
        <taxon>Bathycoccus</taxon>
    </lineage>
</organism>
<keyword evidence="10" id="KW-0325">Glycoprotein</keyword>
<feature type="coiled-coil region" evidence="11">
    <location>
        <begin position="420"/>
        <end position="451"/>
    </location>
</feature>
<keyword evidence="3" id="KW-0328">Glycosyltransferase</keyword>
<evidence type="ECO:0000256" key="4">
    <source>
        <dbReference type="ARBA" id="ARBA00022679"/>
    </source>
</evidence>
<dbReference type="KEGG" id="bpg:Bathy01g02830"/>
<dbReference type="Pfam" id="PF00777">
    <property type="entry name" value="Glyco_transf_29"/>
    <property type="match status" value="1"/>
</dbReference>
<dbReference type="RefSeq" id="XP_007515774.1">
    <property type="nucleotide sequence ID" value="XM_007515712.1"/>
</dbReference>
<evidence type="ECO:0000256" key="2">
    <source>
        <dbReference type="ARBA" id="ARBA00006003"/>
    </source>
</evidence>
<keyword evidence="6" id="KW-0735">Signal-anchor</keyword>
<sequence>MTTTRKKSSVSSYGTVSNDEEDADDFANNSVDLESQNRSMILSSSDTSNTGKKIALLAFSAAAVGFAVVASSKTRGGHVANIDHPSFALPIANEAELGGGVRRAKPFASRGFSRGAASSVKSSSLPKVNAGFARMQERFAEEHRREETETIGDEEESFSADEAQLAEAQQEEKRPAKTADLGVPMECQSCALVLPSPDMNGQSFGKEIDSHDCVARINTHYLDAADEKNAKFREDFGSKTDFVFANVVPHTLDELNRGDHSMIDKNVKHKILVLRALEEKKTALGSSTVSAEIPYQDPGSAKPEDVYRFLDANPGWVVTPEVISNEATELFKPLSGAENKLWSSGFLAYTTLTRHFCASTTVYALPEDAENDNASRTNYFSTSLSNQRQMWEGHSFGSEHDLMREEAKMGDYGVQVKTVVDQQKLALRKEQEEAQAAIAKQEAENEAMISAQQLAAKSAIEAAQEAAAKTLLLQQKEQHQSEEIVEDAVAFNETPQPEVIEAGEEAASTGFEDGVIATPVVDPNADLVGDQSTCTESFKDLFCNPALQCVGGIPCPGQGCCDRTSCNPADSCMPGVPIPGIGCCKDAEDWRPEWGASRIDRSNPNALVNVILEDGTPKSIMVSELDDYVNARVLQMTNPSPVDGVEGGSDIEGGEDGDDTIVPAAKTKIVVKKLKNPKEQKMLFELEEEAVKTKKHHSSKHAQLGMAAPTEEELMAALGKHHHHTEKAGDDKADAKTKSADMFDMSKVETAVEATWKSGAAGGAANNNQAAKGNNFMKDGKYDPPMFCDNSENCSPGQRWPGVGCCTPDSCNPDPSPNCQAGTPMPGFGCCSDKSTYRWDDKENRFKKIEYKEVTQQDLQFMMATKSLDIPGVEKPKVSYESIVGKDDIDLSSANVEAPEDKVIADFIQGKTTEEEAAPEDAAEGQDEQDANAKAEVTKEFQELIGDEGTVVVEEKEDAPEAASKPLFCNQQTEGCVAGVPIPGIPCCNAPDICNPEPKETCVAGVPLAGIPCCFQRQPQAQNVDAQKDSALAKSLASSSKETCNPDPKCTPGVPIPGVGCCKNGWGRVDGDSVEKLNKSTTEKEEILKDSVEALVLKERIREELQRKDQLVNHKEDDEKNAANTKKQQQKKIEAQAKKMATKEDDAPIEDVPVEDAATEEEREGQDKSTSTTKVAEDAETKAKKSSSKKHNNKASGKPEVWDSDY</sequence>
<keyword evidence="8" id="KW-0333">Golgi apparatus</keyword>
<evidence type="ECO:0000256" key="8">
    <source>
        <dbReference type="ARBA" id="ARBA00023034"/>
    </source>
</evidence>
<dbReference type="PANTHER" id="PTHR11987">
    <property type="entry name" value="ALPHA-2,8-SIALYLTRANSFERASE"/>
    <property type="match status" value="1"/>
</dbReference>
<evidence type="ECO:0000256" key="6">
    <source>
        <dbReference type="ARBA" id="ARBA00022968"/>
    </source>
</evidence>
<keyword evidence="11" id="KW-0175">Coiled coil</keyword>
<keyword evidence="5" id="KW-0812">Transmembrane</keyword>
<dbReference type="Proteomes" id="UP000198341">
    <property type="component" value="Chromosome 1"/>
</dbReference>
<evidence type="ECO:0000256" key="1">
    <source>
        <dbReference type="ARBA" id="ARBA00004323"/>
    </source>
</evidence>
<keyword evidence="7" id="KW-1133">Transmembrane helix</keyword>
<evidence type="ECO:0000256" key="10">
    <source>
        <dbReference type="ARBA" id="ARBA00023180"/>
    </source>
</evidence>
<evidence type="ECO:0000313" key="13">
    <source>
        <dbReference type="EMBL" id="CCO14653.1"/>
    </source>
</evidence>
<protein>
    <submittedName>
        <fullName evidence="13">Uncharacterized protein</fullName>
    </submittedName>
</protein>
<dbReference type="Gene3D" id="3.90.1480.20">
    <property type="entry name" value="Glycosyl transferase family 29"/>
    <property type="match status" value="1"/>
</dbReference>
<name>K8EZF9_9CHLO</name>
<reference evidence="13 14" key="1">
    <citation type="submission" date="2011-10" db="EMBL/GenBank/DDBJ databases">
        <authorList>
            <person name="Genoscope - CEA"/>
        </authorList>
    </citation>
    <scope>NUCLEOTIDE SEQUENCE [LARGE SCALE GENOMIC DNA]</scope>
    <source>
        <strain evidence="13 14">RCC 1105</strain>
    </source>
</reference>
<accession>K8EZF9</accession>
<keyword evidence="14" id="KW-1185">Reference proteome</keyword>
<keyword evidence="9" id="KW-0472">Membrane</keyword>
<dbReference type="AlphaFoldDB" id="K8EZF9"/>
<feature type="region of interest" description="Disordered" evidence="12">
    <location>
        <begin position="1104"/>
        <end position="1206"/>
    </location>
</feature>
<comment type="similarity">
    <text evidence="2">Belongs to the glycosyltransferase 29 family.</text>
</comment>
<dbReference type="GO" id="GO:0008373">
    <property type="term" value="F:sialyltransferase activity"/>
    <property type="evidence" value="ECO:0007669"/>
    <property type="project" value="InterPro"/>
</dbReference>
<evidence type="ECO:0000256" key="11">
    <source>
        <dbReference type="SAM" id="Coils"/>
    </source>
</evidence>
<comment type="subcellular location">
    <subcellularLocation>
        <location evidence="1">Golgi apparatus membrane</location>
        <topology evidence="1">Single-pass type II membrane protein</topology>
    </subcellularLocation>
</comment>
<keyword evidence="4" id="KW-0808">Transferase</keyword>
<evidence type="ECO:0000256" key="3">
    <source>
        <dbReference type="ARBA" id="ARBA00022676"/>
    </source>
</evidence>
<feature type="compositionally biased region" description="Basic and acidic residues" evidence="12">
    <location>
        <begin position="1104"/>
        <end position="1121"/>
    </location>
</feature>
<gene>
    <name evidence="13" type="ORF">Bathy01g02830</name>
</gene>
<evidence type="ECO:0000256" key="12">
    <source>
        <dbReference type="SAM" id="MobiDB-lite"/>
    </source>
</evidence>
<dbReference type="InterPro" id="IPR050943">
    <property type="entry name" value="Glycosyltr_29_Sialyltrsf"/>
</dbReference>
<evidence type="ECO:0000256" key="7">
    <source>
        <dbReference type="ARBA" id="ARBA00022989"/>
    </source>
</evidence>
<evidence type="ECO:0000256" key="9">
    <source>
        <dbReference type="ARBA" id="ARBA00023136"/>
    </source>
</evidence>
<feature type="compositionally biased region" description="Basic residues" evidence="12">
    <location>
        <begin position="1184"/>
        <end position="1193"/>
    </location>
</feature>